<dbReference type="Pfam" id="PF04539">
    <property type="entry name" value="Sigma70_r3"/>
    <property type="match status" value="1"/>
</dbReference>
<dbReference type="InterPro" id="IPR036388">
    <property type="entry name" value="WH-like_DNA-bd_sf"/>
</dbReference>
<evidence type="ECO:0000313" key="9">
    <source>
        <dbReference type="EMBL" id="CAB5035261.1"/>
    </source>
</evidence>
<keyword evidence="1" id="KW-0805">Transcription regulation</keyword>
<evidence type="ECO:0000256" key="2">
    <source>
        <dbReference type="ARBA" id="ARBA00023082"/>
    </source>
</evidence>
<evidence type="ECO:0000256" key="1">
    <source>
        <dbReference type="ARBA" id="ARBA00023015"/>
    </source>
</evidence>
<keyword evidence="4" id="KW-0804">Transcription</keyword>
<dbReference type="InterPro" id="IPR007630">
    <property type="entry name" value="RNA_pol_sigma70_r4"/>
</dbReference>
<evidence type="ECO:0000259" key="7">
    <source>
        <dbReference type="Pfam" id="PF04545"/>
    </source>
</evidence>
<feature type="domain" description="RNA polymerase sigma-70 region 3" evidence="5">
    <location>
        <begin position="87"/>
        <end position="142"/>
    </location>
</feature>
<dbReference type="Pfam" id="PF04542">
    <property type="entry name" value="Sigma70_r2"/>
    <property type="match status" value="1"/>
</dbReference>
<dbReference type="PRINTS" id="PR00046">
    <property type="entry name" value="SIGMA70FCT"/>
</dbReference>
<dbReference type="NCBIfam" id="TIGR02937">
    <property type="entry name" value="sigma70-ECF"/>
    <property type="match status" value="1"/>
</dbReference>
<dbReference type="GO" id="GO:0016987">
    <property type="term" value="F:sigma factor activity"/>
    <property type="evidence" value="ECO:0007669"/>
    <property type="project" value="UniProtKB-KW"/>
</dbReference>
<gene>
    <name evidence="8" type="ORF">UFOPK3495_00249</name>
    <name evidence="9" type="ORF">UFOPK4237_00283</name>
</gene>
<keyword evidence="3" id="KW-0238">DNA-binding</keyword>
<dbReference type="SUPFAM" id="SSF88659">
    <property type="entry name" value="Sigma3 and sigma4 domains of RNA polymerase sigma factors"/>
    <property type="match status" value="2"/>
</dbReference>
<evidence type="ECO:0000256" key="3">
    <source>
        <dbReference type="ARBA" id="ARBA00023125"/>
    </source>
</evidence>
<dbReference type="GO" id="GO:0006352">
    <property type="term" value="P:DNA-templated transcription initiation"/>
    <property type="evidence" value="ECO:0007669"/>
    <property type="project" value="InterPro"/>
</dbReference>
<evidence type="ECO:0000256" key="4">
    <source>
        <dbReference type="ARBA" id="ARBA00023163"/>
    </source>
</evidence>
<accession>A0A6J7F754</accession>
<dbReference type="Gene3D" id="1.10.1740.10">
    <property type="match status" value="1"/>
</dbReference>
<dbReference type="SUPFAM" id="SSF88946">
    <property type="entry name" value="Sigma2 domain of RNA polymerase sigma factors"/>
    <property type="match status" value="1"/>
</dbReference>
<dbReference type="InterPro" id="IPR000943">
    <property type="entry name" value="RNA_pol_sigma70"/>
</dbReference>
<dbReference type="Gene3D" id="1.10.10.10">
    <property type="entry name" value="Winged helix-like DNA-binding domain superfamily/Winged helix DNA-binding domain"/>
    <property type="match status" value="2"/>
</dbReference>
<evidence type="ECO:0000259" key="6">
    <source>
        <dbReference type="Pfam" id="PF04542"/>
    </source>
</evidence>
<organism evidence="8">
    <name type="scientific">freshwater metagenome</name>
    <dbReference type="NCBI Taxonomy" id="449393"/>
    <lineage>
        <taxon>unclassified sequences</taxon>
        <taxon>metagenomes</taxon>
        <taxon>ecological metagenomes</taxon>
    </lineage>
</organism>
<dbReference type="Pfam" id="PF04545">
    <property type="entry name" value="Sigma70_r4"/>
    <property type="match status" value="1"/>
</dbReference>
<protein>
    <submittedName>
        <fullName evidence="8">Unannotated protein</fullName>
    </submittedName>
</protein>
<keyword evidence="2" id="KW-0731">Sigma factor</keyword>
<dbReference type="AlphaFoldDB" id="A0A6J7F754"/>
<dbReference type="InterPro" id="IPR007627">
    <property type="entry name" value="RNA_pol_sigma70_r2"/>
</dbReference>
<dbReference type="PANTHER" id="PTHR30385:SF4">
    <property type="entry name" value="RNA POLYMERASE SIGMA-E FACTOR"/>
    <property type="match status" value="1"/>
</dbReference>
<dbReference type="InterPro" id="IPR007624">
    <property type="entry name" value="RNA_pol_sigma70_r3"/>
</dbReference>
<dbReference type="InterPro" id="IPR013325">
    <property type="entry name" value="RNA_pol_sigma_r2"/>
</dbReference>
<reference evidence="8" key="1">
    <citation type="submission" date="2020-05" db="EMBL/GenBank/DDBJ databases">
        <authorList>
            <person name="Chiriac C."/>
            <person name="Salcher M."/>
            <person name="Ghai R."/>
            <person name="Kavagutti S V."/>
        </authorList>
    </citation>
    <scope>NUCLEOTIDE SEQUENCE</scope>
</reference>
<dbReference type="GO" id="GO:0003677">
    <property type="term" value="F:DNA binding"/>
    <property type="evidence" value="ECO:0007669"/>
    <property type="project" value="UniProtKB-KW"/>
</dbReference>
<feature type="domain" description="RNA polymerase sigma-70 region 4" evidence="7">
    <location>
        <begin position="167"/>
        <end position="216"/>
    </location>
</feature>
<evidence type="ECO:0000259" key="5">
    <source>
        <dbReference type="Pfam" id="PF04539"/>
    </source>
</evidence>
<sequence length="221" mass="24931">MSSADRDQQIAEHIGLVHHVARHYRSHNEFEDLIQVGMEGLIFACDHFDSELGNEFSTYAVPCIRGAIQHHLRDRISSIRIPGKLQELALKVSHSIDELTQTHSSAPTIPAIALHLGVSVEQVLAALEINNARLMMSTDDDRTLIAQQALEDPNLDGLENRESVLQALRTLPKLEQKVVVLRFYKNLNQTQIAKELDISQMQVSRILTRSLFKLRAELTQT</sequence>
<dbReference type="CDD" id="cd06171">
    <property type="entry name" value="Sigma70_r4"/>
    <property type="match status" value="1"/>
</dbReference>
<proteinExistence type="predicted"/>
<dbReference type="EMBL" id="CAFBMC010000007">
    <property type="protein sequence ID" value="CAB4889628.1"/>
    <property type="molecule type" value="Genomic_DNA"/>
</dbReference>
<dbReference type="EMBL" id="CAFBPZ010000010">
    <property type="protein sequence ID" value="CAB5035261.1"/>
    <property type="molecule type" value="Genomic_DNA"/>
</dbReference>
<dbReference type="PANTHER" id="PTHR30385">
    <property type="entry name" value="SIGMA FACTOR F FLAGELLAR"/>
    <property type="match status" value="1"/>
</dbReference>
<dbReference type="InterPro" id="IPR013324">
    <property type="entry name" value="RNA_pol_sigma_r3/r4-like"/>
</dbReference>
<dbReference type="InterPro" id="IPR014284">
    <property type="entry name" value="RNA_pol_sigma-70_dom"/>
</dbReference>
<evidence type="ECO:0000313" key="8">
    <source>
        <dbReference type="EMBL" id="CAB4889628.1"/>
    </source>
</evidence>
<feature type="domain" description="RNA polymerase sigma-70 region 2" evidence="6">
    <location>
        <begin position="11"/>
        <end position="75"/>
    </location>
</feature>
<name>A0A6J7F754_9ZZZZ</name>